<dbReference type="AlphaFoldDB" id="A0A448IEF8"/>
<dbReference type="PANTHER" id="PTHR43767">
    <property type="entry name" value="LONG-CHAIN-FATTY-ACID--COA LIGASE"/>
    <property type="match status" value="1"/>
</dbReference>
<evidence type="ECO:0000313" key="5">
    <source>
        <dbReference type="Proteomes" id="UP000282551"/>
    </source>
</evidence>
<dbReference type="Gene3D" id="3.30.300.30">
    <property type="match status" value="1"/>
</dbReference>
<keyword evidence="5" id="KW-1185">Reference proteome</keyword>
<dbReference type="InterPro" id="IPR020845">
    <property type="entry name" value="AMP-binding_CS"/>
</dbReference>
<dbReference type="GO" id="GO:0004467">
    <property type="term" value="F:long-chain fatty acid-CoA ligase activity"/>
    <property type="evidence" value="ECO:0007669"/>
    <property type="project" value="UniProtKB-EC"/>
</dbReference>
<sequence length="521" mass="55804">MWDDTVRHHAARTFLVFRSSDGKVTSWTYRQFDTVIAQTAAVLAQHGVGTGDPVHLALRNSPGFIAVWLSAARLGAWIVPADPASSADEIRRQFERTGPRLGICARDRAHFYRAGAVASTSVIELAEDESDVLPDGALAAHAGVSACGKSDGRLAVMFTSGTTSAPKGVLVTQSNYVSAGELMARASNLQSAHRWFVTLPLFHANAQYYCFAPAIAVGASVAMTSTFSASRWVEQARSLSVTHASLFAAPIRMILDRTPRSTTSLDLQHVWFAQNLAATHYERFATLVGSRPRQLYGMTETIAVVSCDEDPPYRNDVLGTPVPGRHVKLRSVETGQECAADEVGELMVHGKPGHDLFAGYFDDAAATARAFVDSAGNTVWFATGDLMTRDEAGVLRFVGRVDDVIKVAGENVGLAEIEGRLTEVPGVHEAAVVARPDPVRDVVPVAFIVAADQDDPPLPAELDDWAARNLVPPARPAEWHVVEKLPRTSAGKIHRAQLTAARQQADSAGAASSSSVSPVPD</sequence>
<feature type="domain" description="AMP-binding enzyme C-terminal" evidence="3">
    <location>
        <begin position="416"/>
        <end position="492"/>
    </location>
</feature>
<dbReference type="InterPro" id="IPR025110">
    <property type="entry name" value="AMP-bd_C"/>
</dbReference>
<dbReference type="Proteomes" id="UP000282551">
    <property type="component" value="Chromosome"/>
</dbReference>
<evidence type="ECO:0000256" key="1">
    <source>
        <dbReference type="SAM" id="MobiDB-lite"/>
    </source>
</evidence>
<gene>
    <name evidence="4" type="ORF">NCTC10485_05159</name>
</gene>
<evidence type="ECO:0000259" key="3">
    <source>
        <dbReference type="Pfam" id="PF13193"/>
    </source>
</evidence>
<dbReference type="Pfam" id="PF13193">
    <property type="entry name" value="AMP-binding_C"/>
    <property type="match status" value="1"/>
</dbReference>
<evidence type="ECO:0000313" key="4">
    <source>
        <dbReference type="EMBL" id="VEG50839.1"/>
    </source>
</evidence>
<dbReference type="OrthoDB" id="4363623at2"/>
<feature type="domain" description="AMP-dependent synthetase/ligase" evidence="2">
    <location>
        <begin position="4"/>
        <end position="361"/>
    </location>
</feature>
<dbReference type="InterPro" id="IPR000873">
    <property type="entry name" value="AMP-dep_synth/lig_dom"/>
</dbReference>
<evidence type="ECO:0000259" key="2">
    <source>
        <dbReference type="Pfam" id="PF00501"/>
    </source>
</evidence>
<keyword evidence="4" id="KW-0436">Ligase</keyword>
<dbReference type="InterPro" id="IPR050237">
    <property type="entry name" value="ATP-dep_AMP-bd_enzyme"/>
</dbReference>
<name>A0A448IEF8_MYCCI</name>
<organism evidence="4 5">
    <name type="scientific">Mycolicibacterium chitae</name>
    <name type="common">Mycobacterium chitae</name>
    <dbReference type="NCBI Taxonomy" id="1792"/>
    <lineage>
        <taxon>Bacteria</taxon>
        <taxon>Bacillati</taxon>
        <taxon>Actinomycetota</taxon>
        <taxon>Actinomycetes</taxon>
        <taxon>Mycobacteriales</taxon>
        <taxon>Mycobacteriaceae</taxon>
        <taxon>Mycolicibacterium</taxon>
    </lineage>
</organism>
<dbReference type="PANTHER" id="PTHR43767:SF1">
    <property type="entry name" value="NONRIBOSOMAL PEPTIDE SYNTHASE PES1 (EUROFUNG)-RELATED"/>
    <property type="match status" value="1"/>
</dbReference>
<dbReference type="Pfam" id="PF00501">
    <property type="entry name" value="AMP-binding"/>
    <property type="match status" value="1"/>
</dbReference>
<feature type="region of interest" description="Disordered" evidence="1">
    <location>
        <begin position="492"/>
        <end position="521"/>
    </location>
</feature>
<dbReference type="EC" id="6.2.1.3" evidence="4"/>
<dbReference type="InterPro" id="IPR045851">
    <property type="entry name" value="AMP-bd_C_sf"/>
</dbReference>
<dbReference type="InterPro" id="IPR042099">
    <property type="entry name" value="ANL_N_sf"/>
</dbReference>
<dbReference type="SUPFAM" id="SSF56801">
    <property type="entry name" value="Acetyl-CoA synthetase-like"/>
    <property type="match status" value="1"/>
</dbReference>
<proteinExistence type="predicted"/>
<protein>
    <submittedName>
        <fullName evidence="4">Fatty-acid-CoA synthetase fadD17</fullName>
        <ecNumber evidence="4">6.2.1.3</ecNumber>
    </submittedName>
</protein>
<dbReference type="EMBL" id="LR134355">
    <property type="protein sequence ID" value="VEG50839.1"/>
    <property type="molecule type" value="Genomic_DNA"/>
</dbReference>
<accession>A0A448IEF8</accession>
<feature type="compositionally biased region" description="Low complexity" evidence="1">
    <location>
        <begin position="500"/>
        <end position="521"/>
    </location>
</feature>
<dbReference type="Gene3D" id="3.40.50.12780">
    <property type="entry name" value="N-terminal domain of ligase-like"/>
    <property type="match status" value="1"/>
</dbReference>
<dbReference type="RefSeq" id="WP_126336487.1">
    <property type="nucleotide sequence ID" value="NZ_AP022604.1"/>
</dbReference>
<dbReference type="PROSITE" id="PS00455">
    <property type="entry name" value="AMP_BINDING"/>
    <property type="match status" value="1"/>
</dbReference>
<reference evidence="4 5" key="1">
    <citation type="submission" date="2018-12" db="EMBL/GenBank/DDBJ databases">
        <authorList>
            <consortium name="Pathogen Informatics"/>
        </authorList>
    </citation>
    <scope>NUCLEOTIDE SEQUENCE [LARGE SCALE GENOMIC DNA]</scope>
    <source>
        <strain evidence="4 5">NCTC10485</strain>
    </source>
</reference>